<feature type="transmembrane region" description="Helical" evidence="1">
    <location>
        <begin position="12"/>
        <end position="32"/>
    </location>
</feature>
<evidence type="ECO:0000313" key="3">
    <source>
        <dbReference type="EMBL" id="CAF3790831.1"/>
    </source>
</evidence>
<evidence type="ECO:0000313" key="2">
    <source>
        <dbReference type="EMBL" id="CAF1022258.1"/>
    </source>
</evidence>
<feature type="transmembrane region" description="Helical" evidence="1">
    <location>
        <begin position="149"/>
        <end position="173"/>
    </location>
</feature>
<protein>
    <recommendedName>
        <fullName evidence="5">PARP catalytic domain-containing protein</fullName>
    </recommendedName>
</protein>
<dbReference type="Gene3D" id="3.90.228.10">
    <property type="match status" value="1"/>
</dbReference>
<name>A0A8S2DWM6_9BILA</name>
<dbReference type="EMBL" id="CAJOBA010007040">
    <property type="protein sequence ID" value="CAF3790831.1"/>
    <property type="molecule type" value="Genomic_DNA"/>
</dbReference>
<keyword evidence="1" id="KW-1133">Transmembrane helix</keyword>
<evidence type="ECO:0000313" key="4">
    <source>
        <dbReference type="Proteomes" id="UP000677228"/>
    </source>
</evidence>
<comment type="caution">
    <text evidence="2">The sequence shown here is derived from an EMBL/GenBank/DDBJ whole genome shotgun (WGS) entry which is preliminary data.</text>
</comment>
<reference evidence="2" key="1">
    <citation type="submission" date="2021-02" db="EMBL/GenBank/DDBJ databases">
        <authorList>
            <person name="Nowell W R."/>
        </authorList>
    </citation>
    <scope>NUCLEOTIDE SEQUENCE</scope>
</reference>
<feature type="transmembrane region" description="Helical" evidence="1">
    <location>
        <begin position="70"/>
        <end position="98"/>
    </location>
</feature>
<organism evidence="2 4">
    <name type="scientific">Didymodactylos carnosus</name>
    <dbReference type="NCBI Taxonomy" id="1234261"/>
    <lineage>
        <taxon>Eukaryota</taxon>
        <taxon>Metazoa</taxon>
        <taxon>Spiralia</taxon>
        <taxon>Gnathifera</taxon>
        <taxon>Rotifera</taxon>
        <taxon>Eurotatoria</taxon>
        <taxon>Bdelloidea</taxon>
        <taxon>Philodinida</taxon>
        <taxon>Philodinidae</taxon>
        <taxon>Didymodactylos</taxon>
    </lineage>
</organism>
<dbReference type="SUPFAM" id="SSF56399">
    <property type="entry name" value="ADP-ribosylation"/>
    <property type="match status" value="1"/>
</dbReference>
<keyword evidence="1" id="KW-0812">Transmembrane</keyword>
<dbReference type="EMBL" id="CAJNOK010007030">
    <property type="protein sequence ID" value="CAF1022258.1"/>
    <property type="molecule type" value="Genomic_DNA"/>
</dbReference>
<dbReference type="Proteomes" id="UP000677228">
    <property type="component" value="Unassembled WGS sequence"/>
</dbReference>
<accession>A0A8S2DWM6</accession>
<proteinExistence type="predicted"/>
<evidence type="ECO:0000256" key="1">
    <source>
        <dbReference type="SAM" id="Phobius"/>
    </source>
</evidence>
<dbReference type="Proteomes" id="UP000682733">
    <property type="component" value="Unassembled WGS sequence"/>
</dbReference>
<sequence length="436" mass="51332">MCRCFYNSLPILHGLLAVYEVICGIIRLAIFFNNNNSNKSPNSNGNPASSNQTTMITITVVPQLPEVPQILAGFIIDWISSLIPTMMGLFIAFIFLWLGYRLLRLCRTGHHQPRTNCHLRYLIANKPIQRFLLFNCNCPCYIARPKWRFLVRFLFITISIGLRLLAIILYATAPTYNNQELFNRTQKLSWICAITFPSPILTLLLDYYHYRVWWYYVPSCDQNPFYRRYLKKHRRFIPYHLMGENRNEIQLWNEPCELQQHCLDRTLEHIMIFHFNTHTPTPRWSDVPNKDPLTTTYIGFHRTNAVAAVSIAYTDFNPSRTIPQMLGFGIYFARSSYHTQFKARRDGAVICAEILMGRVLEIENNELDNVSNTDAWHQTFDTIYYRHPTEPLRDEFCVRSNEQILKWVMYIERPFDTKVELYGLNTEFADTQCQCI</sequence>
<keyword evidence="1" id="KW-0472">Membrane</keyword>
<evidence type="ECO:0008006" key="5">
    <source>
        <dbReference type="Google" id="ProtNLM"/>
    </source>
</evidence>
<feature type="transmembrane region" description="Helical" evidence="1">
    <location>
        <begin position="188"/>
        <end position="208"/>
    </location>
</feature>
<dbReference type="AlphaFoldDB" id="A0A8S2DWM6"/>
<gene>
    <name evidence="2" type="ORF">OVA965_LOCUS15563</name>
    <name evidence="3" type="ORF">TMI583_LOCUS15571</name>
</gene>